<feature type="compositionally biased region" description="Basic and acidic residues" evidence="4">
    <location>
        <begin position="79"/>
        <end position="91"/>
    </location>
</feature>
<dbReference type="AlphaFoldDB" id="A0AAI8YTH1"/>
<dbReference type="PANTHER" id="PTHR44472:SF1">
    <property type="entry name" value="DDB1 AND CUL4 ASSOCIATED FACTOR 4"/>
    <property type="match status" value="1"/>
</dbReference>
<evidence type="ECO:0000256" key="3">
    <source>
        <dbReference type="SAM" id="Coils"/>
    </source>
</evidence>
<dbReference type="Gene3D" id="2.130.10.10">
    <property type="entry name" value="YVTN repeat-like/Quinoprotein amine dehydrogenase"/>
    <property type="match status" value="1"/>
</dbReference>
<organism evidence="5 6">
    <name type="scientific">Lecanosticta acicola</name>
    <dbReference type="NCBI Taxonomy" id="111012"/>
    <lineage>
        <taxon>Eukaryota</taxon>
        <taxon>Fungi</taxon>
        <taxon>Dikarya</taxon>
        <taxon>Ascomycota</taxon>
        <taxon>Pezizomycotina</taxon>
        <taxon>Dothideomycetes</taxon>
        <taxon>Dothideomycetidae</taxon>
        <taxon>Mycosphaerellales</taxon>
        <taxon>Mycosphaerellaceae</taxon>
        <taxon>Lecanosticta</taxon>
    </lineage>
</organism>
<accession>A0AAI8YTH1</accession>
<dbReference type="InterPro" id="IPR036322">
    <property type="entry name" value="WD40_repeat_dom_sf"/>
</dbReference>
<keyword evidence="1" id="KW-0853">WD repeat</keyword>
<evidence type="ECO:0000313" key="6">
    <source>
        <dbReference type="Proteomes" id="UP001296104"/>
    </source>
</evidence>
<comment type="caution">
    <text evidence="5">The sequence shown here is derived from an EMBL/GenBank/DDBJ whole genome shotgun (WGS) entry which is preliminary data.</text>
</comment>
<name>A0AAI8YTH1_9PEZI</name>
<dbReference type="EMBL" id="CAVMBE010000007">
    <property type="protein sequence ID" value="CAK3853566.1"/>
    <property type="molecule type" value="Genomic_DNA"/>
</dbReference>
<dbReference type="Proteomes" id="UP001296104">
    <property type="component" value="Unassembled WGS sequence"/>
</dbReference>
<proteinExistence type="predicted"/>
<dbReference type="InterPro" id="IPR052254">
    <property type="entry name" value="CUL4-DDB1_E3_ligase_receptor"/>
</dbReference>
<dbReference type="PANTHER" id="PTHR44472">
    <property type="entry name" value="DDB1- AND CUL4-ASSOCIATED FACTOR 4-RELATED"/>
    <property type="match status" value="1"/>
</dbReference>
<feature type="region of interest" description="Disordered" evidence="4">
    <location>
        <begin position="69"/>
        <end position="91"/>
    </location>
</feature>
<dbReference type="GO" id="GO:0080008">
    <property type="term" value="C:Cul4-RING E3 ubiquitin ligase complex"/>
    <property type="evidence" value="ECO:0007669"/>
    <property type="project" value="TreeGrafter"/>
</dbReference>
<keyword evidence="6" id="KW-1185">Reference proteome</keyword>
<keyword evidence="2" id="KW-0677">Repeat</keyword>
<reference evidence="5" key="1">
    <citation type="submission" date="2023-11" db="EMBL/GenBank/DDBJ databases">
        <authorList>
            <person name="Alioto T."/>
            <person name="Alioto T."/>
            <person name="Gomez Garrido J."/>
        </authorList>
    </citation>
    <scope>NUCLEOTIDE SEQUENCE</scope>
</reference>
<feature type="coiled-coil region" evidence="3">
    <location>
        <begin position="33"/>
        <end position="60"/>
    </location>
</feature>
<keyword evidence="3" id="KW-0175">Coiled coil</keyword>
<sequence>MNRGNIPGYYYDEAKGKYFKIQANHAAPPQAKYSRYHVEREQRETKKRKLEQERDAIVKKQTVPAANLLKHPLLGRSGLQREHGDRPHAFDRRHRDSAFVQGLEPNNIDISLTGFLDNTFRISDTHYLSETSQQLFAISHGPASHAIYCHDRKDWSQKQTLPQRPASYAFHEAITVLVPVSFQDTTYAVACTSTPNDFSGNVFVGALPLPGQDPRDADSSPSGCFFNVGKAGDELWDCKLNTNGNAAFVGSFGAVVRHISDLPNGTTFAGHNGSMEAFACDWLDCNTLAIGTRAQSRKRFFHGVQLWDVRTEDSAERFKRDGKGRVVAIKTPNPHGTNLLVASTQEIDLYDTRMGQGPLMSIKHSSGSTRLHLSTHGNLLAAPDQYNQIQVYSLASGQPLRSFGSQVPYLLQKPRWQEDARGTLYLQACAKNTIWQWEW</sequence>
<gene>
    <name evidence="5" type="ORF">LECACI_7A001698</name>
</gene>
<protein>
    <submittedName>
        <fullName evidence="5">Uncharacterized protein</fullName>
    </submittedName>
</protein>
<dbReference type="SUPFAM" id="SSF50978">
    <property type="entry name" value="WD40 repeat-like"/>
    <property type="match status" value="1"/>
</dbReference>
<dbReference type="InterPro" id="IPR015943">
    <property type="entry name" value="WD40/YVTN_repeat-like_dom_sf"/>
</dbReference>
<evidence type="ECO:0000256" key="4">
    <source>
        <dbReference type="SAM" id="MobiDB-lite"/>
    </source>
</evidence>
<evidence type="ECO:0000256" key="2">
    <source>
        <dbReference type="ARBA" id="ARBA00022737"/>
    </source>
</evidence>
<evidence type="ECO:0000313" key="5">
    <source>
        <dbReference type="EMBL" id="CAK3853566.1"/>
    </source>
</evidence>
<evidence type="ECO:0000256" key="1">
    <source>
        <dbReference type="ARBA" id="ARBA00022574"/>
    </source>
</evidence>